<sequence>MNKVAIVVLAGTESHASLGRVVNALELAKELQDHDDKVQIVFDGAGTEWIPELEDEEHDAHPLYATIKSNIHGACRFCAKAFGVFKEIKESDIDLLDEYDQHPSLRNFIADGYQVITF</sequence>
<dbReference type="OrthoDB" id="9807925at2"/>
<gene>
    <name evidence="1" type="ORF">CK503_04645</name>
</gene>
<dbReference type="AlphaFoldDB" id="A0A2A2GD00"/>
<dbReference type="Pfam" id="PF02635">
    <property type="entry name" value="DsrE"/>
    <property type="match status" value="1"/>
</dbReference>
<dbReference type="RefSeq" id="WP_095605633.1">
    <property type="nucleotide sequence ID" value="NZ_NSKE01000003.1"/>
</dbReference>
<proteinExistence type="predicted"/>
<keyword evidence="2" id="KW-1185">Reference proteome</keyword>
<dbReference type="InterPro" id="IPR027396">
    <property type="entry name" value="DsrEFH-like"/>
</dbReference>
<organism evidence="1 2">
    <name type="scientific">Fodinibius salipaludis</name>
    <dbReference type="NCBI Taxonomy" id="2032627"/>
    <lineage>
        <taxon>Bacteria</taxon>
        <taxon>Pseudomonadati</taxon>
        <taxon>Balneolota</taxon>
        <taxon>Balneolia</taxon>
        <taxon>Balneolales</taxon>
        <taxon>Balneolaceae</taxon>
        <taxon>Fodinibius</taxon>
    </lineage>
</organism>
<reference evidence="1 2" key="1">
    <citation type="submission" date="2017-08" db="EMBL/GenBank/DDBJ databases">
        <title>Aliifodinibius alkalisoli sp. nov., isolated from saline alkaline soil.</title>
        <authorList>
            <person name="Liu D."/>
            <person name="Zhang G."/>
        </authorList>
    </citation>
    <scope>NUCLEOTIDE SEQUENCE [LARGE SCALE GENOMIC DNA]</scope>
    <source>
        <strain evidence="1 2">WN023</strain>
    </source>
</reference>
<dbReference type="Proteomes" id="UP000218831">
    <property type="component" value="Unassembled WGS sequence"/>
</dbReference>
<dbReference type="EMBL" id="NSKE01000003">
    <property type="protein sequence ID" value="PAU94767.1"/>
    <property type="molecule type" value="Genomic_DNA"/>
</dbReference>
<comment type="caution">
    <text evidence="1">The sequence shown here is derived from an EMBL/GenBank/DDBJ whole genome shotgun (WGS) entry which is preliminary data.</text>
</comment>
<dbReference type="SUPFAM" id="SSF75169">
    <property type="entry name" value="DsrEFH-like"/>
    <property type="match status" value="1"/>
</dbReference>
<name>A0A2A2GD00_9BACT</name>
<protein>
    <submittedName>
        <fullName evidence="1">Uncharacterized protein</fullName>
    </submittedName>
</protein>
<dbReference type="Gene3D" id="3.40.1260.10">
    <property type="entry name" value="DsrEFH-like"/>
    <property type="match status" value="1"/>
</dbReference>
<evidence type="ECO:0000313" key="2">
    <source>
        <dbReference type="Proteomes" id="UP000218831"/>
    </source>
</evidence>
<accession>A0A2A2GD00</accession>
<evidence type="ECO:0000313" key="1">
    <source>
        <dbReference type="EMBL" id="PAU94767.1"/>
    </source>
</evidence>
<dbReference type="InterPro" id="IPR003787">
    <property type="entry name" value="Sulphur_relay_DsrE/F-like"/>
</dbReference>